<accession>A0AAN5SFU3</accession>
<name>A0AAN5SFU3_CLOPF</name>
<dbReference type="AlphaFoldDB" id="A0AAN5SFU3"/>
<evidence type="ECO:0000313" key="3">
    <source>
        <dbReference type="Proteomes" id="UP000855421"/>
    </source>
</evidence>
<evidence type="ECO:0000313" key="2">
    <source>
        <dbReference type="EMBL" id="HAT4299522.1"/>
    </source>
</evidence>
<dbReference type="CDD" id="cd00093">
    <property type="entry name" value="HTH_XRE"/>
    <property type="match status" value="1"/>
</dbReference>
<dbReference type="GO" id="GO:0003677">
    <property type="term" value="F:DNA binding"/>
    <property type="evidence" value="ECO:0007669"/>
    <property type="project" value="InterPro"/>
</dbReference>
<reference evidence="2" key="1">
    <citation type="journal article" date="2018" name="Genome Biol.">
        <title>SKESA: strategic k-mer extension for scrupulous assemblies.</title>
        <authorList>
            <person name="Souvorov A."/>
            <person name="Agarwala R."/>
            <person name="Lipman D.J."/>
        </authorList>
    </citation>
    <scope>NUCLEOTIDE SEQUENCE</scope>
    <source>
        <strain evidence="2">C25</strain>
    </source>
</reference>
<dbReference type="SUPFAM" id="SSF47413">
    <property type="entry name" value="lambda repressor-like DNA-binding domains"/>
    <property type="match status" value="1"/>
</dbReference>
<organism evidence="2 3">
    <name type="scientific">Clostridium perfringens</name>
    <dbReference type="NCBI Taxonomy" id="1502"/>
    <lineage>
        <taxon>Bacteria</taxon>
        <taxon>Bacillati</taxon>
        <taxon>Bacillota</taxon>
        <taxon>Clostridia</taxon>
        <taxon>Eubacteriales</taxon>
        <taxon>Clostridiaceae</taxon>
        <taxon>Clostridium</taxon>
    </lineage>
</organism>
<protein>
    <submittedName>
        <fullName evidence="2">Helix-turn-helix transcriptional regulator</fullName>
    </submittedName>
</protein>
<dbReference type="Pfam" id="PF12844">
    <property type="entry name" value="HTH_19"/>
    <property type="match status" value="1"/>
</dbReference>
<dbReference type="PROSITE" id="PS50943">
    <property type="entry name" value="HTH_CROC1"/>
    <property type="match status" value="1"/>
</dbReference>
<sequence>MTNDNKNKINIRIKEIRKNLKLNQVNFGKELFISQDTVSLLETGKQKPTERQLLDICLKFDINIEWLMFGIGEIYLDILKELQIDEEIKKITNDLYSLDEKDREVIKQLIKNIKEKIDNNQKES</sequence>
<reference evidence="2" key="2">
    <citation type="submission" date="2020-07" db="EMBL/GenBank/DDBJ databases">
        <authorList>
            <consortium name="NCBI Pathogen Detection Project"/>
        </authorList>
    </citation>
    <scope>NUCLEOTIDE SEQUENCE</scope>
    <source>
        <strain evidence="2">C25</strain>
    </source>
</reference>
<dbReference type="Gene3D" id="1.10.260.40">
    <property type="entry name" value="lambda repressor-like DNA-binding domains"/>
    <property type="match status" value="1"/>
</dbReference>
<dbReference type="Proteomes" id="UP000855421">
    <property type="component" value="Unassembled WGS sequence"/>
</dbReference>
<dbReference type="EMBL" id="DACTBT010000028">
    <property type="protein sequence ID" value="HAT4299522.1"/>
    <property type="molecule type" value="Genomic_DNA"/>
</dbReference>
<gene>
    <name evidence="2" type="ORF">I9063_002926</name>
</gene>
<evidence type="ECO:0000259" key="1">
    <source>
        <dbReference type="PROSITE" id="PS50943"/>
    </source>
</evidence>
<comment type="caution">
    <text evidence="2">The sequence shown here is derived from an EMBL/GenBank/DDBJ whole genome shotgun (WGS) entry which is preliminary data.</text>
</comment>
<feature type="domain" description="HTH cro/C1-type" evidence="1">
    <location>
        <begin position="13"/>
        <end position="67"/>
    </location>
</feature>
<dbReference type="SMART" id="SM00530">
    <property type="entry name" value="HTH_XRE"/>
    <property type="match status" value="1"/>
</dbReference>
<dbReference type="InterPro" id="IPR001387">
    <property type="entry name" value="Cro/C1-type_HTH"/>
</dbReference>
<dbReference type="InterPro" id="IPR010982">
    <property type="entry name" value="Lambda_DNA-bd_dom_sf"/>
</dbReference>
<proteinExistence type="predicted"/>